<evidence type="ECO:0000313" key="8">
    <source>
        <dbReference type="EMBL" id="PWW01588.1"/>
    </source>
</evidence>
<evidence type="ECO:0000256" key="5">
    <source>
        <dbReference type="ARBA" id="ARBA00022734"/>
    </source>
</evidence>
<comment type="function">
    <text evidence="6">Has immunoglobulin-binding and hemagglutination properties, and can bind to mannose. Essential for virulence. May be involved in LPS biosynthesis or polysaccharide transport.</text>
</comment>
<evidence type="ECO:0000313" key="9">
    <source>
        <dbReference type="Proteomes" id="UP000246352"/>
    </source>
</evidence>
<dbReference type="AlphaFoldDB" id="A0A317PNG5"/>
<evidence type="ECO:0000256" key="4">
    <source>
        <dbReference type="ARBA" id="ARBA00022475"/>
    </source>
</evidence>
<organism evidence="8 9">
    <name type="scientific">Hoeflea marina</name>
    <dbReference type="NCBI Taxonomy" id="274592"/>
    <lineage>
        <taxon>Bacteria</taxon>
        <taxon>Pseudomonadati</taxon>
        <taxon>Pseudomonadota</taxon>
        <taxon>Alphaproteobacteria</taxon>
        <taxon>Hyphomicrobiales</taxon>
        <taxon>Rhizobiaceae</taxon>
        <taxon>Hoeflea</taxon>
    </lineage>
</organism>
<comment type="similarity">
    <text evidence="2">Belongs to the BA14k family.</text>
</comment>
<proteinExistence type="inferred from homology"/>
<dbReference type="RefSeq" id="WP_110032010.1">
    <property type="nucleotide sequence ID" value="NZ_QGTR01000002.1"/>
</dbReference>
<accession>A0A317PNG5</accession>
<feature type="chain" id="PRO_5016421836" description="Lectin-like protein BA14k" evidence="7">
    <location>
        <begin position="23"/>
        <end position="147"/>
    </location>
</feature>
<reference evidence="8 9" key="1">
    <citation type="submission" date="2018-05" db="EMBL/GenBank/DDBJ databases">
        <title>Genomic Encyclopedia of Type Strains, Phase IV (KMG-IV): sequencing the most valuable type-strain genomes for metagenomic binning, comparative biology and taxonomic classification.</title>
        <authorList>
            <person name="Goeker M."/>
        </authorList>
    </citation>
    <scope>NUCLEOTIDE SEQUENCE [LARGE SCALE GENOMIC DNA]</scope>
    <source>
        <strain evidence="8 9">DSM 16791</strain>
    </source>
</reference>
<dbReference type="EMBL" id="QGTR01000002">
    <property type="protein sequence ID" value="PWW01588.1"/>
    <property type="molecule type" value="Genomic_DNA"/>
</dbReference>
<protein>
    <recommendedName>
        <fullName evidence="3">Lectin-like protein BA14k</fullName>
    </recommendedName>
</protein>
<evidence type="ECO:0000256" key="1">
    <source>
        <dbReference type="ARBA" id="ARBA00004167"/>
    </source>
</evidence>
<sequence length="147" mass="16989">MSSLIIKSLVSAAFVLSSLMPAAALPVMPHAPAIQQGQSPEVIQVRDHRRGFYRHRHHGYYNGHRGYRHHRHGYRRHNGYWFPPAAFALGAIIGGAIASQPHVVVRPGYLSASHVRYCYNRYRSYRQYDNSFQPYHGPRRICRSPYY</sequence>
<keyword evidence="9" id="KW-1185">Reference proteome</keyword>
<dbReference type="OrthoDB" id="8117189at2"/>
<dbReference type="GO" id="GO:0016020">
    <property type="term" value="C:membrane"/>
    <property type="evidence" value="ECO:0007669"/>
    <property type="project" value="UniProtKB-SubCell"/>
</dbReference>
<evidence type="ECO:0000256" key="7">
    <source>
        <dbReference type="SAM" id="SignalP"/>
    </source>
</evidence>
<comment type="caution">
    <text evidence="8">The sequence shown here is derived from an EMBL/GenBank/DDBJ whole genome shotgun (WGS) entry which is preliminary data.</text>
</comment>
<gene>
    <name evidence="8" type="ORF">DFR52_102251</name>
</gene>
<keyword evidence="5" id="KW-0430">Lectin</keyword>
<dbReference type="Proteomes" id="UP000246352">
    <property type="component" value="Unassembled WGS sequence"/>
</dbReference>
<keyword evidence="7" id="KW-0732">Signal</keyword>
<comment type="subcellular location">
    <subcellularLocation>
        <location evidence="1">Membrane</location>
        <topology evidence="1">Single-pass membrane protein</topology>
    </subcellularLocation>
</comment>
<dbReference type="Pfam" id="PF07886">
    <property type="entry name" value="BA14K"/>
    <property type="match status" value="1"/>
</dbReference>
<evidence type="ECO:0000256" key="6">
    <source>
        <dbReference type="ARBA" id="ARBA00025321"/>
    </source>
</evidence>
<keyword evidence="4" id="KW-1003">Cell membrane</keyword>
<evidence type="ECO:0000256" key="3">
    <source>
        <dbReference type="ARBA" id="ARBA00020552"/>
    </source>
</evidence>
<name>A0A317PNG5_9HYPH</name>
<keyword evidence="4" id="KW-0472">Membrane</keyword>
<dbReference type="GO" id="GO:0030246">
    <property type="term" value="F:carbohydrate binding"/>
    <property type="evidence" value="ECO:0007669"/>
    <property type="project" value="UniProtKB-KW"/>
</dbReference>
<evidence type="ECO:0000256" key="2">
    <source>
        <dbReference type="ARBA" id="ARBA00010270"/>
    </source>
</evidence>
<feature type="signal peptide" evidence="7">
    <location>
        <begin position="1"/>
        <end position="22"/>
    </location>
</feature>
<dbReference type="InterPro" id="IPR012413">
    <property type="entry name" value="BA14K"/>
</dbReference>